<organism evidence="1 2">
    <name type="scientific">Thiothrix winogradskyi</name>
    <dbReference type="NCBI Taxonomy" id="96472"/>
    <lineage>
        <taxon>Bacteria</taxon>
        <taxon>Pseudomonadati</taxon>
        <taxon>Pseudomonadota</taxon>
        <taxon>Gammaproteobacteria</taxon>
        <taxon>Thiotrichales</taxon>
        <taxon>Thiotrichaceae</taxon>
        <taxon>Thiothrix</taxon>
    </lineage>
</organism>
<proteinExistence type="predicted"/>
<dbReference type="Proteomes" id="UP001054801">
    <property type="component" value="Chromosome"/>
</dbReference>
<evidence type="ECO:0008006" key="3">
    <source>
        <dbReference type="Google" id="ProtNLM"/>
    </source>
</evidence>
<accession>A0ABY3T150</accession>
<evidence type="ECO:0000313" key="2">
    <source>
        <dbReference type="Proteomes" id="UP001054801"/>
    </source>
</evidence>
<keyword evidence="2" id="KW-1185">Reference proteome</keyword>
<evidence type="ECO:0000313" key="1">
    <source>
        <dbReference type="EMBL" id="UJS24564.1"/>
    </source>
</evidence>
<name>A0ABY3T150_9GAMM</name>
<dbReference type="RefSeq" id="WP_236499130.1">
    <property type="nucleotide sequence ID" value="NZ_CP091244.1"/>
</dbReference>
<protein>
    <recommendedName>
        <fullName evidence="3">Lipoprotein</fullName>
    </recommendedName>
</protein>
<dbReference type="EMBL" id="CP091244">
    <property type="protein sequence ID" value="UJS24564.1"/>
    <property type="molecule type" value="Genomic_DNA"/>
</dbReference>
<sequence length="114" mass="12580">MNQYCYYGCLLIAAALMGCGQKTHPSAVTLPASRVIATLYAVHTDTNTDTVPCYHRPDASSPAVLHLRHQQQVHLASPQGTMVQQGETYWLHINPRTAPIPACYLNVRHLMPLA</sequence>
<reference evidence="1" key="1">
    <citation type="journal article" date="2022" name="Microorganisms">
        <title>Two New Species of Filamentous Sulfur Bacteria of the Genus Thiothrix, Thiothrix winogradskyi sp. nov. and 'Candidatus Thiothrix sulfatifontis' sp. nov.</title>
        <authorList>
            <person name="Ravin N.V."/>
            <person name="Rossetti S."/>
            <person name="Beletsky A.V."/>
            <person name="Kadnikov V.V."/>
            <person name="Rudenko T.S."/>
            <person name="Smolyakov D.D."/>
            <person name="Moskvitina M.I."/>
            <person name="Gureeva M.V."/>
            <person name="Mardanov A.V."/>
            <person name="Grabovich M.Y."/>
        </authorList>
    </citation>
    <scope>NUCLEOTIDE SEQUENCE</scope>
    <source>
        <strain evidence="1">CT3</strain>
    </source>
</reference>
<gene>
    <name evidence="1" type="ORF">L2Y54_00625</name>
</gene>